<feature type="repeat" description="Filamin" evidence="2">
    <location>
        <begin position="645"/>
        <end position="771"/>
    </location>
</feature>
<dbReference type="InterPro" id="IPR044801">
    <property type="entry name" value="Filamin"/>
</dbReference>
<dbReference type="PROSITE" id="PS50194">
    <property type="entry name" value="FILAMIN_REPEAT"/>
    <property type="match status" value="5"/>
</dbReference>
<sequence length="995" mass="105126">MTVARMCVVSGDGLHLAMARQSASFTIEARDAEGVRQQAGGDVFMVAIRGSSKVNAKVADNEDGSYKVEYKPSTSGSYAVSVSLNGVPLPDSPFPLTVLTPAPDAVRCVLRGDALTKASARELATFEIEFMNAMGQPARAEEIDVWVMRVPKEVEGKDADGNPLPVVVAAPAAVPKGADDKLHALGKPAKGAKADGSAASAAQAPAPAPSASTLKAAFTAAVATTTLAAYAASSRAKKEAVDPEESKRIARRTFMQLRAEALARGGGRVQVGDKPLIMRSEARLDSPVVTVLAPGQLVTVIEERILEDDGKVRARVALIDEDAATSAIAESWWSPIEVAMPVDAFGMPLPTSTERAHFASTRSNASTATASSQSISLSTALIAVGVPPLQTQRFGRPERQGWVTLMKNGAGLVAERPRLNASERQKHMALWKSREANDKARKAALAAMGKRLEAKGGEKEAPAGGVLNVGPSLKYELDDDPMGIGFAFGGIHPGTLHAGGKNVKTHTASYSIGAAGHYKLHVGLRNQAIALPGSPFDLYVKPSTAHAPSTSLPPDGLPLRGVVGDDWSCTCTLHAADRMGNRCTAGKAKIVVDCGKDPVATRCTDNEDGSYTLQWKGKVAGLFRTQVRIDGAHVIGSPLNIKMHAGPPDITKCEIAGSGLRNAVAGQQALVQITCKDRFANPLSADSLQGASLSFGLALILPGAEGKAASATVESMPFEGGWVKSTDVEGQCFEIAYTAKEAGDFDLYVWCDPDGTGTRRWLTGSPFPVRVSGVRPSTSGSYIGGVDWLLANTMTAGETVILKPQLRDQFGNASSAAEGDFQVFIEAPDGMHKVNHRSLKGLGAYEVSYEVQIKGKHQMQFLLRGEHIQGSPVEFDVNAAPALGTKCRLFPPVEPPIIKQPCEIMLEAIDRYGNKLDRGGQRIDARANGPGVSGCTTDDKGNGTYIITFSAAVVGECRVTVRVDNVEMEPLRLVFVAPQDGGEKTRKSREPVEMT</sequence>
<dbReference type="EMBL" id="JWZX01003056">
    <property type="protein sequence ID" value="KOO24762.1"/>
    <property type="molecule type" value="Genomic_DNA"/>
</dbReference>
<protein>
    <submittedName>
        <fullName evidence="4">Actin binding</fullName>
    </submittedName>
</protein>
<dbReference type="InterPro" id="IPR001298">
    <property type="entry name" value="Filamin/ABP280_rpt"/>
</dbReference>
<evidence type="ECO:0000256" key="2">
    <source>
        <dbReference type="PROSITE-ProRule" id="PRU00087"/>
    </source>
</evidence>
<dbReference type="Gene3D" id="2.60.40.10">
    <property type="entry name" value="Immunoglobulins"/>
    <property type="match status" value="5"/>
</dbReference>
<keyword evidence="1" id="KW-0677">Repeat</keyword>
<dbReference type="Proteomes" id="UP000037460">
    <property type="component" value="Unassembled WGS sequence"/>
</dbReference>
<dbReference type="SMART" id="SM00557">
    <property type="entry name" value="IG_FLMN"/>
    <property type="match status" value="3"/>
</dbReference>
<organism evidence="4 5">
    <name type="scientific">Chrysochromulina tobinii</name>
    <dbReference type="NCBI Taxonomy" id="1460289"/>
    <lineage>
        <taxon>Eukaryota</taxon>
        <taxon>Haptista</taxon>
        <taxon>Haptophyta</taxon>
        <taxon>Prymnesiophyceae</taxon>
        <taxon>Prymnesiales</taxon>
        <taxon>Chrysochromulinaceae</taxon>
        <taxon>Chrysochromulina</taxon>
    </lineage>
</organism>
<evidence type="ECO:0000256" key="3">
    <source>
        <dbReference type="SAM" id="MobiDB-lite"/>
    </source>
</evidence>
<name>A0A0M0JEG2_9EUKA</name>
<dbReference type="InterPro" id="IPR014756">
    <property type="entry name" value="Ig_E-set"/>
</dbReference>
<dbReference type="GO" id="GO:0051015">
    <property type="term" value="F:actin filament binding"/>
    <property type="evidence" value="ECO:0007669"/>
    <property type="project" value="InterPro"/>
</dbReference>
<evidence type="ECO:0000313" key="5">
    <source>
        <dbReference type="Proteomes" id="UP000037460"/>
    </source>
</evidence>
<dbReference type="GO" id="GO:0030036">
    <property type="term" value="P:actin cytoskeleton organization"/>
    <property type="evidence" value="ECO:0007669"/>
    <property type="project" value="InterPro"/>
</dbReference>
<feature type="compositionally biased region" description="Low complexity" evidence="3">
    <location>
        <begin position="185"/>
        <end position="205"/>
    </location>
</feature>
<dbReference type="Pfam" id="PF00630">
    <property type="entry name" value="Filamin"/>
    <property type="match status" value="2"/>
</dbReference>
<dbReference type="PANTHER" id="PTHR38537">
    <property type="entry name" value="JITTERBUG, ISOFORM N"/>
    <property type="match status" value="1"/>
</dbReference>
<comment type="caution">
    <text evidence="4">The sequence shown here is derived from an EMBL/GenBank/DDBJ whole genome shotgun (WGS) entry which is preliminary data.</text>
</comment>
<evidence type="ECO:0000256" key="1">
    <source>
        <dbReference type="ARBA" id="ARBA00022737"/>
    </source>
</evidence>
<dbReference type="InterPro" id="IPR017868">
    <property type="entry name" value="Filamin/ABP280_repeat-like"/>
</dbReference>
<dbReference type="SUPFAM" id="SSF81296">
    <property type="entry name" value="E set domains"/>
    <property type="match status" value="5"/>
</dbReference>
<proteinExistence type="predicted"/>
<dbReference type="InterPro" id="IPR013783">
    <property type="entry name" value="Ig-like_fold"/>
</dbReference>
<reference evidence="5" key="1">
    <citation type="journal article" date="2015" name="PLoS Genet.">
        <title>Genome Sequence and Transcriptome Analyses of Chrysochromulina tobin: Metabolic Tools for Enhanced Algal Fitness in the Prominent Order Prymnesiales (Haptophyceae).</title>
        <authorList>
            <person name="Hovde B.T."/>
            <person name="Deodato C.R."/>
            <person name="Hunsperger H.M."/>
            <person name="Ryken S.A."/>
            <person name="Yost W."/>
            <person name="Jha R.K."/>
            <person name="Patterson J."/>
            <person name="Monnat R.J. Jr."/>
            <person name="Barlow S.B."/>
            <person name="Starkenburg S.R."/>
            <person name="Cattolico R.A."/>
        </authorList>
    </citation>
    <scope>NUCLEOTIDE SEQUENCE</scope>
    <source>
        <strain evidence="5">CCMP291</strain>
    </source>
</reference>
<dbReference type="OrthoDB" id="264520at2759"/>
<feature type="repeat" description="Filamin" evidence="2">
    <location>
        <begin position="812"/>
        <end position="877"/>
    </location>
</feature>
<gene>
    <name evidence="4" type="ORF">Ctob_012269</name>
</gene>
<dbReference type="AlphaFoldDB" id="A0A0M0JEG2"/>
<feature type="region of interest" description="Disordered" evidence="3">
    <location>
        <begin position="179"/>
        <end position="205"/>
    </location>
</feature>
<evidence type="ECO:0000313" key="4">
    <source>
        <dbReference type="EMBL" id="KOO24762.1"/>
    </source>
</evidence>
<feature type="repeat" description="Filamin" evidence="2">
    <location>
        <begin position="605"/>
        <end position="643"/>
    </location>
</feature>
<keyword evidence="5" id="KW-1185">Reference proteome</keyword>
<dbReference type="PANTHER" id="PTHR38537:SF8">
    <property type="entry name" value="FILAMIN-A"/>
    <property type="match status" value="1"/>
</dbReference>
<feature type="repeat" description="Filamin" evidence="2">
    <location>
        <begin position="505"/>
        <end position="540"/>
    </location>
</feature>
<accession>A0A0M0JEG2</accession>
<feature type="repeat" description="Filamin" evidence="2">
    <location>
        <begin position="1"/>
        <end position="98"/>
    </location>
</feature>